<reference evidence="2" key="3">
    <citation type="submission" date="2016-06" db="UniProtKB">
        <authorList>
            <consortium name="WormBaseParasite"/>
        </authorList>
    </citation>
    <scope>IDENTIFICATION</scope>
</reference>
<sequence>MLGPVQRVVFSRLTGDYTLAAQHPTSIVVWDTERLHTLFSLQSHGSERESLLTIIFPMTEAPPETPKSSELPQIQSSGHENDGAVLHKDHTLSSYCKLTWTCVRLNAFRACTLSANFDTEEARCLVKLTATNLIGSNFVSDGIPLLSLIDQAFDACKDLISQGLWERSYRQVGTIRRSLHITLITPTNIISLLLLAPREGISVQTLVSF</sequence>
<reference evidence="1" key="1">
    <citation type="submission" date="2013-12" db="EMBL/GenBank/DDBJ databases">
        <authorList>
            <person name="Aslett M."/>
        </authorList>
    </citation>
    <scope>NUCLEOTIDE SEQUENCE [LARGE SCALE GENOMIC DNA]</scope>
    <source>
        <strain evidence="1">Lindley</strain>
    </source>
</reference>
<evidence type="ECO:0000313" key="2">
    <source>
        <dbReference type="WBParaSite" id="GPLIN_000225400"/>
    </source>
</evidence>
<dbReference type="Proteomes" id="UP000050741">
    <property type="component" value="Unassembled WGS sequence"/>
</dbReference>
<dbReference type="WBParaSite" id="GPLIN_000225400">
    <property type="protein sequence ID" value="GPLIN_000225400"/>
    <property type="gene ID" value="GPLIN_000225400"/>
</dbReference>
<reference evidence="1" key="2">
    <citation type="submission" date="2014-05" db="EMBL/GenBank/DDBJ databases">
        <title>The genome and life-stage specific transcriptomes of Globodera pallida elucidate key aspects of plant parasitism by a cyst nematode.</title>
        <authorList>
            <person name="Cotton J.A."/>
            <person name="Lilley C.J."/>
            <person name="Jones L.M."/>
            <person name="Kikuchi T."/>
            <person name="Reid A.J."/>
            <person name="Thorpe P."/>
            <person name="Tsai I.J."/>
            <person name="Beasley H."/>
            <person name="Blok V."/>
            <person name="Cock P.J.A."/>
            <person name="Van den Akker S.E."/>
            <person name="Holroyd N."/>
            <person name="Hunt M."/>
            <person name="Mantelin S."/>
            <person name="Naghra H."/>
            <person name="Pain A."/>
            <person name="Palomares-Rius J.E."/>
            <person name="Zarowiecki M."/>
            <person name="Berriman M."/>
            <person name="Jones J.T."/>
            <person name="Urwin P.E."/>
        </authorList>
    </citation>
    <scope>NUCLEOTIDE SEQUENCE [LARGE SCALE GENOMIC DNA]</scope>
    <source>
        <strain evidence="1">Lindley</strain>
    </source>
</reference>
<protein>
    <submittedName>
        <fullName evidence="2">WD_REPEATS_REGION domain-containing protein</fullName>
    </submittedName>
</protein>
<proteinExistence type="predicted"/>
<accession>A0A183BNR8</accession>
<organism evidence="1 2">
    <name type="scientific">Globodera pallida</name>
    <name type="common">Potato cyst nematode worm</name>
    <name type="synonym">Heterodera pallida</name>
    <dbReference type="NCBI Taxonomy" id="36090"/>
    <lineage>
        <taxon>Eukaryota</taxon>
        <taxon>Metazoa</taxon>
        <taxon>Ecdysozoa</taxon>
        <taxon>Nematoda</taxon>
        <taxon>Chromadorea</taxon>
        <taxon>Rhabditida</taxon>
        <taxon>Tylenchina</taxon>
        <taxon>Tylenchomorpha</taxon>
        <taxon>Tylenchoidea</taxon>
        <taxon>Heteroderidae</taxon>
        <taxon>Heteroderinae</taxon>
        <taxon>Globodera</taxon>
    </lineage>
</organism>
<keyword evidence="1" id="KW-1185">Reference proteome</keyword>
<evidence type="ECO:0000313" key="1">
    <source>
        <dbReference type="Proteomes" id="UP000050741"/>
    </source>
</evidence>
<name>A0A183BNR8_GLOPA</name>
<dbReference type="AlphaFoldDB" id="A0A183BNR8"/>